<dbReference type="PANTHER" id="PTHR33332">
    <property type="entry name" value="REVERSE TRANSCRIPTASE DOMAIN-CONTAINING PROTEIN"/>
    <property type="match status" value="1"/>
</dbReference>
<dbReference type="Gene3D" id="3.60.10.10">
    <property type="entry name" value="Endonuclease/exonuclease/phosphatase"/>
    <property type="match status" value="1"/>
</dbReference>
<evidence type="ECO:0000313" key="3">
    <source>
        <dbReference type="Proteomes" id="UP000580250"/>
    </source>
</evidence>
<dbReference type="PRINTS" id="PR01345">
    <property type="entry name" value="CERVTRCPTASE"/>
</dbReference>
<dbReference type="CDD" id="cd01650">
    <property type="entry name" value="RT_nLTR_like"/>
    <property type="match status" value="1"/>
</dbReference>
<reference evidence="2 3" key="1">
    <citation type="submission" date="2020-08" db="EMBL/GenBank/DDBJ databases">
        <authorList>
            <person name="Koutsovoulos G."/>
            <person name="Danchin GJ E."/>
        </authorList>
    </citation>
    <scope>NUCLEOTIDE SEQUENCE [LARGE SCALE GENOMIC DNA]</scope>
</reference>
<accession>A0A6V7Y7C4</accession>
<organism evidence="2 3">
    <name type="scientific">Meloidogyne enterolobii</name>
    <name type="common">Root-knot nematode worm</name>
    <name type="synonym">Meloidogyne mayaguensis</name>
    <dbReference type="NCBI Taxonomy" id="390850"/>
    <lineage>
        <taxon>Eukaryota</taxon>
        <taxon>Metazoa</taxon>
        <taxon>Ecdysozoa</taxon>
        <taxon>Nematoda</taxon>
        <taxon>Chromadorea</taxon>
        <taxon>Rhabditida</taxon>
        <taxon>Tylenchina</taxon>
        <taxon>Tylenchomorpha</taxon>
        <taxon>Tylenchoidea</taxon>
        <taxon>Meloidogynidae</taxon>
        <taxon>Meloidogyninae</taxon>
        <taxon>Meloidogyne</taxon>
    </lineage>
</organism>
<proteinExistence type="predicted"/>
<dbReference type="InterPro" id="IPR000477">
    <property type="entry name" value="RT_dom"/>
</dbReference>
<name>A0A6V7Y7C4_MELEN</name>
<evidence type="ECO:0000259" key="1">
    <source>
        <dbReference type="PROSITE" id="PS50878"/>
    </source>
</evidence>
<comment type="caution">
    <text evidence="2">The sequence shown here is derived from an EMBL/GenBank/DDBJ whole genome shotgun (WGS) entry which is preliminary data.</text>
</comment>
<dbReference type="AlphaFoldDB" id="A0A6V7Y7C4"/>
<dbReference type="InterPro" id="IPR005135">
    <property type="entry name" value="Endo/exonuclease/phosphatase"/>
</dbReference>
<dbReference type="Pfam" id="PF14529">
    <property type="entry name" value="Exo_endo_phos_2"/>
    <property type="match status" value="1"/>
</dbReference>
<dbReference type="InterPro" id="IPR043502">
    <property type="entry name" value="DNA/RNA_pol_sf"/>
</dbReference>
<dbReference type="InterPro" id="IPR036691">
    <property type="entry name" value="Endo/exonu/phosph_ase_sf"/>
</dbReference>
<evidence type="ECO:0000313" key="2">
    <source>
        <dbReference type="EMBL" id="CAD2207371.1"/>
    </source>
</evidence>
<dbReference type="OrthoDB" id="410104at2759"/>
<dbReference type="PROSITE" id="PS50878">
    <property type="entry name" value="RT_POL"/>
    <property type="match status" value="1"/>
</dbReference>
<dbReference type="SUPFAM" id="SSF56219">
    <property type="entry name" value="DNase I-like"/>
    <property type="match status" value="1"/>
</dbReference>
<feature type="domain" description="Reverse transcriptase" evidence="1">
    <location>
        <begin position="624"/>
        <end position="877"/>
    </location>
</feature>
<gene>
    <name evidence="2" type="ORF">MENT_LOCUS61295</name>
</gene>
<dbReference type="Pfam" id="PF00078">
    <property type="entry name" value="RVT_1"/>
    <property type="match status" value="1"/>
</dbReference>
<dbReference type="EMBL" id="CAJEWN010003345">
    <property type="protein sequence ID" value="CAD2207371.1"/>
    <property type="molecule type" value="Genomic_DNA"/>
</dbReference>
<dbReference type="Proteomes" id="UP000580250">
    <property type="component" value="Unassembled WGS sequence"/>
</dbReference>
<protein>
    <recommendedName>
        <fullName evidence="1">Reverse transcriptase domain-containing protein</fullName>
    </recommendedName>
</protein>
<sequence length="1044" mass="121713">MSKRNSSEFSPLNFAANMTNNEKRSKIVEQINSLNFDKISTEMEQDKTTPNWAKLIIGQMGSLLKIAADLLNEQQNSYGNFELHLQKQQQQFEENERLHSIVITGMEESNKSDALERVKEDQNKVLEIINMCKVDIGLPTAIFRMGVKKINSCRPIKVKMPSKAAVREILRGKKYIINNKINTNTHFNIRVRESLTAAELKSRSDLVKQCFKMRILCNRVNRRGGGCAILIRKHIKFFVKQSISKFNSEIIHLQIQNSKCINFILIYRPPNTSIIQTKKLFKLIESFISFNCIILGDLNFGTKDLNWINNIPYCKNSLGDLFLNFFNSANLSSTTPGPTRNDAYLDICLTNKPNLFQNIYVDGSLFNSDHDALIFDLLFPISKKEVKPIKYRKYNKDNTFLLNRFLSSVIPVISTQNYYLEDKYNHLVNNILTSLDLYVPEKLITKKDLKHDYPAHLKASIKKKAEIYRLLKTDKIKYKELYDSISLHIKIQSRNFHNKKQNAYITKNINSIHKYLKRFKFTNNEIPVLYHNNRYITKSIDKSEIFADIFLENFSNTNMQYNHNINNSNQISIIEDIDFDIIDIINFIKKLPNKNGTSPDNINYKILKIALPSIAPVLSEIFRISLDSGILPKIWKESIIMPLFKKGEKSNPENYRPIALTCALCRVMEMVLNKYIVQFLHDNNLFSDNQFGFIKNRSTTTQLITTLEDWYDAIMGKKNIDCVYIDFKKAFDSVPHDLLLNKLYKIGIRGKILTWISCFLSNRTFRVKINNTLSKPRNIKSGVPQGSVLGPLLFLIYINDLPDIIPNGIKIKLFADDVKVYVIHKTKNERRMLTDAIKNIEQWATEWKLNIAINKTYIIYLGKTNPKDQYKIFNTTINEVDSIRDLGIIIDNKLKFQEHVQKIIRAAYIKMNFVFKIIKSKSIKTWLTIYKSYIRPLLEYSPETWNPQLKSDIIKLEKCQKFFTKILLRKCSLPYIPYLQRLEFLNLPTLENRRKTYDLVLAHKILHGYTHLKSDDLFKVSNRKTVICYLKIKHQNLPIHLLIG</sequence>
<dbReference type="GO" id="GO:0003824">
    <property type="term" value="F:catalytic activity"/>
    <property type="evidence" value="ECO:0007669"/>
    <property type="project" value="InterPro"/>
</dbReference>
<dbReference type="SUPFAM" id="SSF56672">
    <property type="entry name" value="DNA/RNA polymerases"/>
    <property type="match status" value="1"/>
</dbReference>